<dbReference type="AlphaFoldDB" id="A0A5R9C061"/>
<dbReference type="RefSeq" id="WP_083540508.1">
    <property type="nucleotide sequence ID" value="NZ_VBTE01000041.1"/>
</dbReference>
<gene>
    <name evidence="1" type="ORF">FEZ48_11275</name>
</gene>
<dbReference type="EMBL" id="VBTE01000041">
    <property type="protein sequence ID" value="TLQ06066.1"/>
    <property type="molecule type" value="Genomic_DNA"/>
</dbReference>
<sequence length="87" mass="10353">MKGLMLKQVDEREKLAEMAINLRYTMNAKKIQVNKLFNKKKEEQNVLDQFKRKNIDGTKNKLAQKVQQVNGYFKNRFKSKESENSEE</sequence>
<organism evidence="1 2">
    <name type="scientific">Marinilactibacillus psychrotolerans</name>
    <dbReference type="NCBI Taxonomy" id="191770"/>
    <lineage>
        <taxon>Bacteria</taxon>
        <taxon>Bacillati</taxon>
        <taxon>Bacillota</taxon>
        <taxon>Bacilli</taxon>
        <taxon>Lactobacillales</taxon>
        <taxon>Carnobacteriaceae</taxon>
        <taxon>Marinilactibacillus</taxon>
    </lineage>
</organism>
<name>A0A5R9C061_9LACT</name>
<dbReference type="Proteomes" id="UP000307201">
    <property type="component" value="Unassembled WGS sequence"/>
</dbReference>
<comment type="caution">
    <text evidence="1">The sequence shown here is derived from an EMBL/GenBank/DDBJ whole genome shotgun (WGS) entry which is preliminary data.</text>
</comment>
<evidence type="ECO:0000313" key="1">
    <source>
        <dbReference type="EMBL" id="TLQ06066.1"/>
    </source>
</evidence>
<accession>A0A5R9C061</accession>
<protein>
    <submittedName>
        <fullName evidence="1">Uncharacterized protein</fullName>
    </submittedName>
</protein>
<evidence type="ECO:0000313" key="2">
    <source>
        <dbReference type="Proteomes" id="UP000307201"/>
    </source>
</evidence>
<reference evidence="1 2" key="1">
    <citation type="submission" date="2019-05" db="EMBL/GenBank/DDBJ databases">
        <title>The metagenome of a microbial culture collection derived from dairy environment covers the genomic content of the human microbiome.</title>
        <authorList>
            <person name="Roder T."/>
            <person name="Wuthrich D."/>
            <person name="Sattari Z."/>
            <person name="Von Ah U."/>
            <person name="Bar C."/>
            <person name="Ronchi F."/>
            <person name="Macpherson A.J."/>
            <person name="Ganal-Vonarburg S.C."/>
            <person name="Bruggmann R."/>
            <person name="Vergeres G."/>
        </authorList>
    </citation>
    <scope>NUCLEOTIDE SEQUENCE [LARGE SCALE GENOMIC DNA]</scope>
    <source>
        <strain evidence="1 2">FAM 24235</strain>
    </source>
</reference>
<proteinExistence type="predicted"/>